<comment type="catalytic activity">
    <reaction evidence="1 9">
        <text>N-(5-phospho-beta-D-ribosyl)anthranilate = 1-(2-carboxyphenylamino)-1-deoxy-D-ribulose 5-phosphate</text>
        <dbReference type="Rhea" id="RHEA:21540"/>
        <dbReference type="ChEBI" id="CHEBI:18277"/>
        <dbReference type="ChEBI" id="CHEBI:58613"/>
        <dbReference type="EC" id="5.3.1.24"/>
    </reaction>
</comment>
<name>A0A380HNA8_STASA</name>
<feature type="domain" description="N-(5'phosphoribosyl) anthranilate isomerase (PRAI)" evidence="10">
    <location>
        <begin position="4"/>
        <end position="203"/>
    </location>
</feature>
<dbReference type="GO" id="GO:0000162">
    <property type="term" value="P:L-tryptophan biosynthetic process"/>
    <property type="evidence" value="ECO:0007669"/>
    <property type="project" value="UniProtKB-UniRule"/>
</dbReference>
<evidence type="ECO:0000313" key="12">
    <source>
        <dbReference type="Proteomes" id="UP000254707"/>
    </source>
</evidence>
<sequence length="209" mass="23695">MKIKFCGFRTLEDVEKAKALNIDAMGFIHFTESKRFVDIQTIKQFTDIIPNDKEKVIILVNPERATIDSIINHTGITTIQLHGNEPISTVQYIRQQNSNLKIIKALPAVNQQTLLTSIDDYKHSVDQFIIDTPSQSYGGTGKTYDWKILDTIHDVDYLIAGGINYENIQKIENLSLHHTGYDIASGIETNHKKDLNKMLEIIKLLKGAQ</sequence>
<evidence type="ECO:0000256" key="5">
    <source>
        <dbReference type="ARBA" id="ARBA00022605"/>
    </source>
</evidence>
<dbReference type="InterPro" id="IPR013785">
    <property type="entry name" value="Aldolase_TIM"/>
</dbReference>
<dbReference type="AlphaFoldDB" id="A0A380HNA8"/>
<dbReference type="UniPathway" id="UPA00035">
    <property type="reaction ID" value="UER00042"/>
</dbReference>
<dbReference type="GO" id="GO:0004640">
    <property type="term" value="F:phosphoribosylanthranilate isomerase activity"/>
    <property type="evidence" value="ECO:0007669"/>
    <property type="project" value="UniProtKB-UniRule"/>
</dbReference>
<comment type="pathway">
    <text evidence="2 9">Amino-acid biosynthesis; L-tryptophan biosynthesis; L-tryptophan from chorismate: step 3/5.</text>
</comment>
<dbReference type="PANTHER" id="PTHR42894">
    <property type="entry name" value="N-(5'-PHOSPHORIBOSYL)ANTHRANILATE ISOMERASE"/>
    <property type="match status" value="1"/>
</dbReference>
<dbReference type="Gene3D" id="3.20.20.70">
    <property type="entry name" value="Aldolase class I"/>
    <property type="match status" value="1"/>
</dbReference>
<evidence type="ECO:0000256" key="2">
    <source>
        <dbReference type="ARBA" id="ARBA00004664"/>
    </source>
</evidence>
<dbReference type="PANTHER" id="PTHR42894:SF1">
    <property type="entry name" value="N-(5'-PHOSPHORIBOSYL)ANTHRANILATE ISOMERASE"/>
    <property type="match status" value="1"/>
</dbReference>
<evidence type="ECO:0000256" key="1">
    <source>
        <dbReference type="ARBA" id="ARBA00001164"/>
    </source>
</evidence>
<dbReference type="NCBIfam" id="NF010563">
    <property type="entry name" value="PRK13958.1"/>
    <property type="match status" value="1"/>
</dbReference>
<dbReference type="InterPro" id="IPR044643">
    <property type="entry name" value="TrpF_fam"/>
</dbReference>
<dbReference type="EC" id="5.3.1.24" evidence="3 9"/>
<evidence type="ECO:0000256" key="8">
    <source>
        <dbReference type="ARBA" id="ARBA00023235"/>
    </source>
</evidence>
<dbReference type="RefSeq" id="WP_002483344.1">
    <property type="nucleotide sequence ID" value="NZ_CAXOKG010000001.1"/>
</dbReference>
<dbReference type="Proteomes" id="UP000254707">
    <property type="component" value="Unassembled WGS sequence"/>
</dbReference>
<evidence type="ECO:0000256" key="6">
    <source>
        <dbReference type="ARBA" id="ARBA00022822"/>
    </source>
</evidence>
<proteinExistence type="inferred from homology"/>
<evidence type="ECO:0000259" key="10">
    <source>
        <dbReference type="Pfam" id="PF00697"/>
    </source>
</evidence>
<dbReference type="InterPro" id="IPR011060">
    <property type="entry name" value="RibuloseP-bd_barrel"/>
</dbReference>
<keyword evidence="5 9" id="KW-0028">Amino-acid biosynthesis</keyword>
<organism evidence="11 12">
    <name type="scientific">Staphylococcus saprophyticus</name>
    <dbReference type="NCBI Taxonomy" id="29385"/>
    <lineage>
        <taxon>Bacteria</taxon>
        <taxon>Bacillati</taxon>
        <taxon>Bacillota</taxon>
        <taxon>Bacilli</taxon>
        <taxon>Bacillales</taxon>
        <taxon>Staphylococcaceae</taxon>
        <taxon>Staphylococcus</taxon>
    </lineage>
</organism>
<keyword evidence="7 9" id="KW-0057">Aromatic amino acid biosynthesis</keyword>
<dbReference type="Pfam" id="PF00697">
    <property type="entry name" value="PRAI"/>
    <property type="match status" value="1"/>
</dbReference>
<dbReference type="EMBL" id="UHED01000001">
    <property type="protein sequence ID" value="SUM83092.1"/>
    <property type="molecule type" value="Genomic_DNA"/>
</dbReference>
<evidence type="ECO:0000256" key="3">
    <source>
        <dbReference type="ARBA" id="ARBA00012572"/>
    </source>
</evidence>
<dbReference type="CDD" id="cd00405">
    <property type="entry name" value="PRAI"/>
    <property type="match status" value="1"/>
</dbReference>
<keyword evidence="6 9" id="KW-0822">Tryptophan biosynthesis</keyword>
<comment type="similarity">
    <text evidence="9">Belongs to the TrpF family.</text>
</comment>
<dbReference type="HAMAP" id="MF_00135">
    <property type="entry name" value="PRAI"/>
    <property type="match status" value="1"/>
</dbReference>
<evidence type="ECO:0000256" key="4">
    <source>
        <dbReference type="ARBA" id="ARBA00022272"/>
    </source>
</evidence>
<dbReference type="SUPFAM" id="SSF51366">
    <property type="entry name" value="Ribulose-phoshate binding barrel"/>
    <property type="match status" value="1"/>
</dbReference>
<dbReference type="InterPro" id="IPR001240">
    <property type="entry name" value="PRAI_dom"/>
</dbReference>
<keyword evidence="8 9" id="KW-0413">Isomerase</keyword>
<gene>
    <name evidence="9 11" type="primary">trpF</name>
    <name evidence="11" type="ORF">NCTC7688_01663</name>
</gene>
<reference evidence="11 12" key="1">
    <citation type="submission" date="2018-06" db="EMBL/GenBank/DDBJ databases">
        <authorList>
            <consortium name="Pathogen Informatics"/>
            <person name="Doyle S."/>
        </authorList>
    </citation>
    <scope>NUCLEOTIDE SEQUENCE [LARGE SCALE GENOMIC DNA]</scope>
    <source>
        <strain evidence="11 12">NCTC7688</strain>
    </source>
</reference>
<protein>
    <recommendedName>
        <fullName evidence="4 9">N-(5'-phosphoribosyl)anthranilate isomerase</fullName>
        <shortName evidence="9">PRAI</shortName>
        <ecNumber evidence="3 9">5.3.1.24</ecNumber>
    </recommendedName>
</protein>
<accession>A0A380HNA8</accession>
<evidence type="ECO:0000256" key="9">
    <source>
        <dbReference type="HAMAP-Rule" id="MF_00135"/>
    </source>
</evidence>
<evidence type="ECO:0000313" key="11">
    <source>
        <dbReference type="EMBL" id="SUM83092.1"/>
    </source>
</evidence>
<evidence type="ECO:0000256" key="7">
    <source>
        <dbReference type="ARBA" id="ARBA00023141"/>
    </source>
</evidence>